<evidence type="ECO:0000256" key="10">
    <source>
        <dbReference type="PIRSR" id="PIRSR601019-1"/>
    </source>
</evidence>
<dbReference type="InterPro" id="IPR011025">
    <property type="entry name" value="GproteinA_insert"/>
</dbReference>
<keyword evidence="13" id="KW-1185">Reference proteome</keyword>
<gene>
    <name evidence="12" type="ORF">Fcan01_19534</name>
</gene>
<dbReference type="AlphaFoldDB" id="A0A226DN15"/>
<comment type="similarity">
    <text evidence="1">Belongs to the G-alpha family. G(i/o/t/z) subfamily.</text>
</comment>
<evidence type="ECO:0000256" key="3">
    <source>
        <dbReference type="ARBA" id="ARBA00022723"/>
    </source>
</evidence>
<dbReference type="GO" id="GO:0007600">
    <property type="term" value="P:sensory perception"/>
    <property type="evidence" value="ECO:0007669"/>
    <property type="project" value="UniProtKB-ARBA"/>
</dbReference>
<feature type="binding site" evidence="10">
    <location>
        <begin position="152"/>
        <end position="153"/>
    </location>
    <ligand>
        <name>GTP</name>
        <dbReference type="ChEBI" id="CHEBI:37565"/>
    </ligand>
</feature>
<dbReference type="GO" id="GO:0003924">
    <property type="term" value="F:GTPase activity"/>
    <property type="evidence" value="ECO:0007669"/>
    <property type="project" value="InterPro"/>
</dbReference>
<keyword evidence="2" id="KW-0519">Myristate</keyword>
<comment type="caution">
    <text evidence="12">The sequence shown here is derived from an EMBL/GenBank/DDBJ whole genome shotgun (WGS) entry which is preliminary data.</text>
</comment>
<evidence type="ECO:0000256" key="4">
    <source>
        <dbReference type="ARBA" id="ARBA00022741"/>
    </source>
</evidence>
<dbReference type="SUPFAM" id="SSF52540">
    <property type="entry name" value="P-loop containing nucleoside triphosphate hydrolases"/>
    <property type="match status" value="1"/>
</dbReference>
<dbReference type="PANTHER" id="PTHR10218:SF227">
    <property type="entry name" value="G PROTEIN ALPHA I SUBUNIT"/>
    <property type="match status" value="1"/>
</dbReference>
<organism evidence="12 13">
    <name type="scientific">Folsomia candida</name>
    <name type="common">Springtail</name>
    <dbReference type="NCBI Taxonomy" id="158441"/>
    <lineage>
        <taxon>Eukaryota</taxon>
        <taxon>Metazoa</taxon>
        <taxon>Ecdysozoa</taxon>
        <taxon>Arthropoda</taxon>
        <taxon>Hexapoda</taxon>
        <taxon>Collembola</taxon>
        <taxon>Entomobryomorpha</taxon>
        <taxon>Isotomoidea</taxon>
        <taxon>Isotomidae</taxon>
        <taxon>Proisotominae</taxon>
        <taxon>Folsomia</taxon>
    </lineage>
</organism>
<dbReference type="GO" id="GO:0046872">
    <property type="term" value="F:metal ion binding"/>
    <property type="evidence" value="ECO:0007669"/>
    <property type="project" value="UniProtKB-KW"/>
</dbReference>
<accession>A0A226DN15</accession>
<dbReference type="GO" id="GO:0030866">
    <property type="term" value="P:cortical actin cytoskeleton organization"/>
    <property type="evidence" value="ECO:0007669"/>
    <property type="project" value="UniProtKB-ARBA"/>
</dbReference>
<dbReference type="CDD" id="cd00066">
    <property type="entry name" value="G-alpha"/>
    <property type="match status" value="1"/>
</dbReference>
<dbReference type="GO" id="GO:0019722">
    <property type="term" value="P:calcium-mediated signaling"/>
    <property type="evidence" value="ECO:0007669"/>
    <property type="project" value="UniProtKB-ARBA"/>
</dbReference>
<dbReference type="InterPro" id="IPR001408">
    <property type="entry name" value="Gprotein_alpha_I"/>
</dbReference>
<dbReference type="GO" id="GO:0008356">
    <property type="term" value="P:asymmetric cell division"/>
    <property type="evidence" value="ECO:0007669"/>
    <property type="project" value="UniProtKB-ARBA"/>
</dbReference>
<dbReference type="OMA" id="QVIWADA"/>
<evidence type="ECO:0000256" key="11">
    <source>
        <dbReference type="PIRSR" id="PIRSR601019-2"/>
    </source>
</evidence>
<dbReference type="GO" id="GO:0007188">
    <property type="term" value="P:adenylate cyclase-modulating G protein-coupled receptor signaling pathway"/>
    <property type="evidence" value="ECO:0007669"/>
    <property type="project" value="InterPro"/>
</dbReference>
<protein>
    <submittedName>
        <fullName evidence="12">Guanine nucleotide-binding protein G(I) subunit alpha</fullName>
    </submittedName>
</protein>
<dbReference type="EMBL" id="LNIX01000017">
    <property type="protein sequence ID" value="OXA45606.1"/>
    <property type="molecule type" value="Genomic_DNA"/>
</dbReference>
<dbReference type="FunFam" id="3.40.50.300:FF:002307">
    <property type="entry name" value="Guanine nucleotide-binding protein G(k) subunit alpha"/>
    <property type="match status" value="1"/>
</dbReference>
<evidence type="ECO:0000256" key="8">
    <source>
        <dbReference type="ARBA" id="ARBA00023224"/>
    </source>
</evidence>
<evidence type="ECO:0000313" key="12">
    <source>
        <dbReference type="EMBL" id="OXA45606.1"/>
    </source>
</evidence>
<keyword evidence="6 10" id="KW-0342">GTP-binding</keyword>
<dbReference type="GO" id="GO:0032291">
    <property type="term" value="P:axon ensheathment in central nervous system"/>
    <property type="evidence" value="ECO:0007669"/>
    <property type="project" value="UniProtKB-ARBA"/>
</dbReference>
<evidence type="ECO:0000313" key="13">
    <source>
        <dbReference type="Proteomes" id="UP000198287"/>
    </source>
</evidence>
<keyword evidence="9" id="KW-0449">Lipoprotein</keyword>
<dbReference type="GO" id="GO:0007419">
    <property type="term" value="P:ventral cord development"/>
    <property type="evidence" value="ECO:0007669"/>
    <property type="project" value="UniProtKB-ARBA"/>
</dbReference>
<feature type="binding site" evidence="10">
    <location>
        <position position="328"/>
    </location>
    <ligand>
        <name>GTP</name>
        <dbReference type="ChEBI" id="CHEBI:37565"/>
    </ligand>
</feature>
<feature type="binding site" evidence="10">
    <location>
        <begin position="45"/>
        <end position="50"/>
    </location>
    <ligand>
        <name>GTP</name>
        <dbReference type="ChEBI" id="CHEBI:37565"/>
    </ligand>
</feature>
<dbReference type="GO" id="GO:0031667">
    <property type="term" value="P:response to nutrient levels"/>
    <property type="evidence" value="ECO:0007669"/>
    <property type="project" value="UniProtKB-ARBA"/>
</dbReference>
<feature type="binding site" evidence="10">
    <location>
        <begin position="271"/>
        <end position="274"/>
    </location>
    <ligand>
        <name>GTP</name>
        <dbReference type="ChEBI" id="CHEBI:37565"/>
    </ligand>
</feature>
<dbReference type="OrthoDB" id="5817230at2759"/>
<dbReference type="GO" id="GO:0031683">
    <property type="term" value="F:G-protein beta/gamma-subunit complex binding"/>
    <property type="evidence" value="ECO:0007669"/>
    <property type="project" value="InterPro"/>
</dbReference>
<evidence type="ECO:0000256" key="9">
    <source>
        <dbReference type="ARBA" id="ARBA00023288"/>
    </source>
</evidence>
<dbReference type="Proteomes" id="UP000198287">
    <property type="component" value="Unassembled WGS sequence"/>
</dbReference>
<keyword evidence="5 11" id="KW-0460">Magnesium</keyword>
<feature type="binding site" evidence="11">
    <location>
        <position position="49"/>
    </location>
    <ligand>
        <name>Mg(2+)</name>
        <dbReference type="ChEBI" id="CHEBI:18420"/>
    </ligand>
</feature>
<dbReference type="GO" id="GO:0051239">
    <property type="term" value="P:regulation of multicellular organismal process"/>
    <property type="evidence" value="ECO:0007669"/>
    <property type="project" value="UniProtKB-ARBA"/>
</dbReference>
<dbReference type="GO" id="GO:0001664">
    <property type="term" value="F:G protein-coupled receptor binding"/>
    <property type="evidence" value="ECO:0007669"/>
    <property type="project" value="TreeGrafter"/>
</dbReference>
<dbReference type="GO" id="GO:0051129">
    <property type="term" value="P:negative regulation of cellular component organization"/>
    <property type="evidence" value="ECO:0007669"/>
    <property type="project" value="UniProtKB-ARBA"/>
</dbReference>
<sequence length="356" mass="40797">MGCAVSSIAEDKEAIERSKRIDRDLRADAHKASREVKLLLLGAGESGKSTIVKQMKIIHETGYTPEECEQYRPVVYSNTIQSLMAIIRAMGQLRVDFRDPNKKEDARLFFTLASGAEEGEISLELATVMKRLWTDGGVQQCFSRAREYQLNDSAAYYLNALDRISQPGYIPTQQDVLRTRVKTTGIVESQFTFKNLHFKLFDVGGQRSERKKWIHCFEGVTAIIFCVALSGYDLVLAEDEEMNRMIESMKLFDSICNSKWFVETSIILFLNKKDLFEEKIRRSPLTICFPEYRGPNTFEDGAAYIKHQFESLNKLKDQKEIYTHFTCATDTNNIQFVFEAVTDVIIKNNLKDCGLY</sequence>
<dbReference type="PROSITE" id="PS51882">
    <property type="entry name" value="G_ALPHA"/>
    <property type="match status" value="1"/>
</dbReference>
<reference evidence="12 13" key="1">
    <citation type="submission" date="2015-12" db="EMBL/GenBank/DDBJ databases">
        <title>The genome of Folsomia candida.</title>
        <authorList>
            <person name="Faddeeva A."/>
            <person name="Derks M.F."/>
            <person name="Anvar Y."/>
            <person name="Smit S."/>
            <person name="Van Straalen N."/>
            <person name="Roelofs D."/>
        </authorList>
    </citation>
    <scope>NUCLEOTIDE SEQUENCE [LARGE SCALE GENOMIC DNA]</scope>
    <source>
        <strain evidence="12 13">VU population</strain>
        <tissue evidence="12">Whole body</tissue>
    </source>
</reference>
<feature type="binding site" evidence="11">
    <location>
        <position position="183"/>
    </location>
    <ligand>
        <name>Mg(2+)</name>
        <dbReference type="ChEBI" id="CHEBI:18420"/>
    </ligand>
</feature>
<dbReference type="Gene3D" id="1.10.400.10">
    <property type="entry name" value="GI Alpha 1, domain 2-like"/>
    <property type="match status" value="1"/>
</dbReference>
<dbReference type="PANTHER" id="PTHR10218">
    <property type="entry name" value="GTP-BINDING PROTEIN ALPHA SUBUNIT"/>
    <property type="match status" value="1"/>
</dbReference>
<proteinExistence type="inferred from homology"/>
<evidence type="ECO:0000256" key="6">
    <source>
        <dbReference type="ARBA" id="ARBA00023134"/>
    </source>
</evidence>
<dbReference type="STRING" id="158441.A0A226DN15"/>
<dbReference type="Pfam" id="PF00503">
    <property type="entry name" value="G-alpha"/>
    <property type="match status" value="1"/>
</dbReference>
<dbReference type="GO" id="GO:0051093">
    <property type="term" value="P:negative regulation of developmental process"/>
    <property type="evidence" value="ECO:0007669"/>
    <property type="project" value="UniProtKB-ARBA"/>
</dbReference>
<dbReference type="GO" id="GO:0060857">
    <property type="term" value="P:establishment of glial blood-brain barrier"/>
    <property type="evidence" value="ECO:0007669"/>
    <property type="project" value="UniProtKB-ARBA"/>
</dbReference>
<dbReference type="SMART" id="SM00275">
    <property type="entry name" value="G_alpha"/>
    <property type="match status" value="1"/>
</dbReference>
<feature type="binding site" evidence="10">
    <location>
        <begin position="177"/>
        <end position="183"/>
    </location>
    <ligand>
        <name>GTP</name>
        <dbReference type="ChEBI" id="CHEBI:37565"/>
    </ligand>
</feature>
<keyword evidence="4 10" id="KW-0547">Nucleotide-binding</keyword>
<dbReference type="FunFam" id="1.10.400.10:FF:000001">
    <property type="entry name" value="Guanine nucleotide-binding protein G(I) subunit alpha"/>
    <property type="match status" value="1"/>
</dbReference>
<dbReference type="PRINTS" id="PR00318">
    <property type="entry name" value="GPROTEINA"/>
</dbReference>
<evidence type="ECO:0000256" key="5">
    <source>
        <dbReference type="ARBA" id="ARBA00022842"/>
    </source>
</evidence>
<keyword evidence="3 11" id="KW-0479">Metal-binding</keyword>
<feature type="binding site" evidence="10">
    <location>
        <begin position="202"/>
        <end position="206"/>
    </location>
    <ligand>
        <name>GTP</name>
        <dbReference type="ChEBI" id="CHEBI:37565"/>
    </ligand>
</feature>
<evidence type="ECO:0000256" key="7">
    <source>
        <dbReference type="ARBA" id="ARBA00023139"/>
    </source>
</evidence>
<name>A0A226DN15_FOLCA</name>
<evidence type="ECO:0000256" key="1">
    <source>
        <dbReference type="ARBA" id="ARBA00006628"/>
    </source>
</evidence>
<dbReference type="PRINTS" id="PR00441">
    <property type="entry name" value="GPROTEINAI"/>
</dbReference>
<evidence type="ECO:0000256" key="2">
    <source>
        <dbReference type="ARBA" id="ARBA00022707"/>
    </source>
</evidence>
<keyword evidence="7" id="KW-0564">Palmitate</keyword>
<keyword evidence="8" id="KW-0807">Transducer</keyword>
<dbReference type="GO" id="GO:0007166">
    <property type="term" value="P:cell surface receptor signaling pathway"/>
    <property type="evidence" value="ECO:0007669"/>
    <property type="project" value="UniProtKB-ARBA"/>
</dbReference>
<dbReference type="FunFam" id="3.40.50.300:FF:003559">
    <property type="entry name" value="Guanine nucleotide-binding protein G(i) subunit alpha-1"/>
    <property type="match status" value="1"/>
</dbReference>
<dbReference type="GO" id="GO:0006950">
    <property type="term" value="P:response to stress"/>
    <property type="evidence" value="ECO:0007669"/>
    <property type="project" value="UniProtKB-ARBA"/>
</dbReference>
<dbReference type="GO" id="GO:0005737">
    <property type="term" value="C:cytoplasm"/>
    <property type="evidence" value="ECO:0007669"/>
    <property type="project" value="TreeGrafter"/>
</dbReference>
<dbReference type="InterPro" id="IPR001019">
    <property type="entry name" value="Gprotein_alpha_su"/>
</dbReference>
<dbReference type="GO" id="GO:0005525">
    <property type="term" value="F:GTP binding"/>
    <property type="evidence" value="ECO:0007669"/>
    <property type="project" value="UniProtKB-KW"/>
</dbReference>
<dbReference type="GO" id="GO:0005834">
    <property type="term" value="C:heterotrimeric G-protein complex"/>
    <property type="evidence" value="ECO:0007669"/>
    <property type="project" value="TreeGrafter"/>
</dbReference>
<dbReference type="GO" id="GO:0019991">
    <property type="term" value="P:septate junction assembly"/>
    <property type="evidence" value="ECO:0007669"/>
    <property type="project" value="UniProtKB-ARBA"/>
</dbReference>
<dbReference type="SUPFAM" id="SSF47895">
    <property type="entry name" value="Transducin (alpha subunit), insertion domain"/>
    <property type="match status" value="1"/>
</dbReference>
<dbReference type="InterPro" id="IPR027417">
    <property type="entry name" value="P-loop_NTPase"/>
</dbReference>
<dbReference type="Gene3D" id="3.40.50.300">
    <property type="entry name" value="P-loop containing nucleotide triphosphate hydrolases"/>
    <property type="match status" value="1"/>
</dbReference>